<organism evidence="2 3">
    <name type="scientific">Giardia muris</name>
    <dbReference type="NCBI Taxonomy" id="5742"/>
    <lineage>
        <taxon>Eukaryota</taxon>
        <taxon>Metamonada</taxon>
        <taxon>Diplomonadida</taxon>
        <taxon>Hexamitidae</taxon>
        <taxon>Giardiinae</taxon>
        <taxon>Giardia</taxon>
    </lineage>
</organism>
<feature type="region of interest" description="Disordered" evidence="1">
    <location>
        <begin position="1"/>
        <end position="20"/>
    </location>
</feature>
<dbReference type="VEuPathDB" id="GiardiaDB:GMRT_12245"/>
<reference evidence="2 3" key="1">
    <citation type="submission" date="2019-05" db="EMBL/GenBank/DDBJ databases">
        <title>The compact genome of Giardia muris reveals important steps in the evolution of intestinal protozoan parasites.</title>
        <authorList>
            <person name="Xu F."/>
            <person name="Jimenez-Gonzalez A."/>
            <person name="Einarsson E."/>
            <person name="Astvaldsson A."/>
            <person name="Peirasmaki D."/>
            <person name="Eckmann L."/>
            <person name="Andersson J.O."/>
            <person name="Svard S.G."/>
            <person name="Jerlstrom-Hultqvist J."/>
        </authorList>
    </citation>
    <scope>NUCLEOTIDE SEQUENCE [LARGE SCALE GENOMIC DNA]</scope>
    <source>
        <strain evidence="2 3">Roberts-Thomson</strain>
    </source>
</reference>
<feature type="compositionally biased region" description="Polar residues" evidence="1">
    <location>
        <begin position="1"/>
        <end position="10"/>
    </location>
</feature>
<evidence type="ECO:0000313" key="2">
    <source>
        <dbReference type="EMBL" id="TNJ30600.1"/>
    </source>
</evidence>
<dbReference type="EMBL" id="VDLU01000001">
    <property type="protein sequence ID" value="TNJ30600.1"/>
    <property type="molecule type" value="Genomic_DNA"/>
</dbReference>
<sequence>MNSDRVSLSHDTLPADSGEDSEVVQSYSLSGNLACSGSAITNSHADRYNTLLTKPRFTASDYIASEHDLSPEAAEFRRNLLEDVPSNYLETTGYSRKPDLDAIKRDMDGERRINRSDFPDPSVYGTRMGPSLLAVSRIDEPEEAIRDMKSCIEKLEKETTLTEVLKFSEDQIDGCLSNIINSPVLCKSATGVLDNFLLPEVRVERDGTICVDEVHANGNTPSIPMARKAHFNPMTTDSIDGSDTGTTYLTEALQSDDFRDDTLGFVQRSPDAGTPPHLRSTSSLRNNRVNMTKDLSLSNLNTVVADSYHGPPHLPLAAPTWFNIARQSQSTANTSSQRMNAILAPVSSATHTKDAQALNLLQYELTNRIKKCIDAYTDLLIDGSGRSTIGSHQALTPGGVALETIRTAEAIRERSTKAALNSLQRVDKDKDNLTGPTAAVPNLVGRLEMCRLATRCATAAEAPGDMLRASSALLRTRRASTDGSKCYNAWINESAIGRCKENDMGSRIALKLSVQDKLCLKALEQPVTAVVIGWSAFSCMRKLASIMYNSDDVRLLVLTERTRRFLGYLSVSNNRVSKTPLDQVQLQRQYGVSRADVHAIAASDMTQAIEFIGPDASFALVMDEENANLWCTCLSRVLH</sequence>
<proteinExistence type="predicted"/>
<protein>
    <submittedName>
        <fullName evidence="2">Uncharacterized protein</fullName>
    </submittedName>
</protein>
<evidence type="ECO:0000256" key="1">
    <source>
        <dbReference type="SAM" id="MobiDB-lite"/>
    </source>
</evidence>
<dbReference type="AlphaFoldDB" id="A0A4Z1SYQ3"/>
<dbReference type="Proteomes" id="UP000315496">
    <property type="component" value="Chromosome 1"/>
</dbReference>
<gene>
    <name evidence="2" type="ORF">GMRT_12245</name>
</gene>
<comment type="caution">
    <text evidence="2">The sequence shown here is derived from an EMBL/GenBank/DDBJ whole genome shotgun (WGS) entry which is preliminary data.</text>
</comment>
<name>A0A4Z1SYQ3_GIAMU</name>
<accession>A0A4Z1SYQ3</accession>
<evidence type="ECO:0000313" key="3">
    <source>
        <dbReference type="Proteomes" id="UP000315496"/>
    </source>
</evidence>
<keyword evidence="3" id="KW-1185">Reference proteome</keyword>